<gene>
    <name evidence="1" type="ORF">D0Y65_053128</name>
</gene>
<sequence length="124" mass="13901">MSCKICGFLKVYVTPRILLREGLFEGSNYSLIGLTGTLFLDQPKSKGGLGVRATKAANVAMLGKRIWTILHNPTKLWVQLVNAKCGSSNETIFHHLLDCPKAPRIWNRVNLDVQQHNLQQDRST</sequence>
<evidence type="ECO:0008006" key="3">
    <source>
        <dbReference type="Google" id="ProtNLM"/>
    </source>
</evidence>
<proteinExistence type="predicted"/>
<dbReference type="Proteomes" id="UP000289340">
    <property type="component" value="Chromosome 20"/>
</dbReference>
<keyword evidence="2" id="KW-1185">Reference proteome</keyword>
<evidence type="ECO:0000313" key="2">
    <source>
        <dbReference type="Proteomes" id="UP000289340"/>
    </source>
</evidence>
<comment type="caution">
    <text evidence="1">The sequence shown here is derived from an EMBL/GenBank/DDBJ whole genome shotgun (WGS) entry which is preliminary data.</text>
</comment>
<protein>
    <recommendedName>
        <fullName evidence="3">Reverse transcriptase zinc-binding domain-containing protein</fullName>
    </recommendedName>
</protein>
<dbReference type="AlphaFoldDB" id="A0A445F0R9"/>
<organism evidence="1 2">
    <name type="scientific">Glycine soja</name>
    <name type="common">Wild soybean</name>
    <dbReference type="NCBI Taxonomy" id="3848"/>
    <lineage>
        <taxon>Eukaryota</taxon>
        <taxon>Viridiplantae</taxon>
        <taxon>Streptophyta</taxon>
        <taxon>Embryophyta</taxon>
        <taxon>Tracheophyta</taxon>
        <taxon>Spermatophyta</taxon>
        <taxon>Magnoliopsida</taxon>
        <taxon>eudicotyledons</taxon>
        <taxon>Gunneridae</taxon>
        <taxon>Pentapetalae</taxon>
        <taxon>rosids</taxon>
        <taxon>fabids</taxon>
        <taxon>Fabales</taxon>
        <taxon>Fabaceae</taxon>
        <taxon>Papilionoideae</taxon>
        <taxon>50 kb inversion clade</taxon>
        <taxon>NPAAA clade</taxon>
        <taxon>indigoferoid/millettioid clade</taxon>
        <taxon>Phaseoleae</taxon>
        <taxon>Glycine</taxon>
        <taxon>Glycine subgen. Soja</taxon>
    </lineage>
</organism>
<dbReference type="EMBL" id="QZWG01000020">
    <property type="protein sequence ID" value="RZB42411.1"/>
    <property type="molecule type" value="Genomic_DNA"/>
</dbReference>
<name>A0A445F0R9_GLYSO</name>
<reference evidence="1 2" key="1">
    <citation type="submission" date="2018-09" db="EMBL/GenBank/DDBJ databases">
        <title>A high-quality reference genome of wild soybean provides a powerful tool to mine soybean genomes.</title>
        <authorList>
            <person name="Xie M."/>
            <person name="Chung C.Y.L."/>
            <person name="Li M.-W."/>
            <person name="Wong F.-L."/>
            <person name="Chan T.-F."/>
            <person name="Lam H.-M."/>
        </authorList>
    </citation>
    <scope>NUCLEOTIDE SEQUENCE [LARGE SCALE GENOMIC DNA]</scope>
    <source>
        <strain evidence="2">cv. W05</strain>
        <tissue evidence="1">Hypocotyl of etiolated seedlings</tissue>
    </source>
</reference>
<evidence type="ECO:0000313" key="1">
    <source>
        <dbReference type="EMBL" id="RZB42411.1"/>
    </source>
</evidence>
<accession>A0A445F0R9</accession>